<evidence type="ECO:0000313" key="1">
    <source>
        <dbReference type="EMBL" id="KAI0034430.1"/>
    </source>
</evidence>
<proteinExistence type="predicted"/>
<evidence type="ECO:0000313" key="2">
    <source>
        <dbReference type="Proteomes" id="UP000814128"/>
    </source>
</evidence>
<name>A0ACB8QS37_9AGAM</name>
<protein>
    <submittedName>
        <fullName evidence="1">Uncharacterized protein</fullName>
    </submittedName>
</protein>
<reference evidence="1" key="1">
    <citation type="submission" date="2021-02" db="EMBL/GenBank/DDBJ databases">
        <authorList>
            <consortium name="DOE Joint Genome Institute"/>
            <person name="Ahrendt S."/>
            <person name="Looney B.P."/>
            <person name="Miyauchi S."/>
            <person name="Morin E."/>
            <person name="Drula E."/>
            <person name="Courty P.E."/>
            <person name="Chicoki N."/>
            <person name="Fauchery L."/>
            <person name="Kohler A."/>
            <person name="Kuo A."/>
            <person name="Labutti K."/>
            <person name="Pangilinan J."/>
            <person name="Lipzen A."/>
            <person name="Riley R."/>
            <person name="Andreopoulos W."/>
            <person name="He G."/>
            <person name="Johnson J."/>
            <person name="Barry K.W."/>
            <person name="Grigoriev I.V."/>
            <person name="Nagy L."/>
            <person name="Hibbett D."/>
            <person name="Henrissat B."/>
            <person name="Matheny P.B."/>
            <person name="Labbe J."/>
            <person name="Martin F."/>
        </authorList>
    </citation>
    <scope>NUCLEOTIDE SEQUENCE</scope>
    <source>
        <strain evidence="1">EC-137</strain>
    </source>
</reference>
<feature type="non-terminal residue" evidence="1">
    <location>
        <position position="83"/>
    </location>
</feature>
<accession>A0ACB8QS37</accession>
<comment type="caution">
    <text evidence="1">The sequence shown here is derived from an EMBL/GenBank/DDBJ whole genome shotgun (WGS) entry which is preliminary data.</text>
</comment>
<gene>
    <name evidence="1" type="ORF">K488DRAFT_12905</name>
</gene>
<reference evidence="1" key="2">
    <citation type="journal article" date="2022" name="New Phytol.">
        <title>Evolutionary transition to the ectomycorrhizal habit in the genomes of a hyperdiverse lineage of mushroom-forming fungi.</title>
        <authorList>
            <person name="Looney B."/>
            <person name="Miyauchi S."/>
            <person name="Morin E."/>
            <person name="Drula E."/>
            <person name="Courty P.E."/>
            <person name="Kohler A."/>
            <person name="Kuo A."/>
            <person name="LaButti K."/>
            <person name="Pangilinan J."/>
            <person name="Lipzen A."/>
            <person name="Riley R."/>
            <person name="Andreopoulos W."/>
            <person name="He G."/>
            <person name="Johnson J."/>
            <person name="Nolan M."/>
            <person name="Tritt A."/>
            <person name="Barry K.W."/>
            <person name="Grigoriev I.V."/>
            <person name="Nagy L.G."/>
            <person name="Hibbett D."/>
            <person name="Henrissat B."/>
            <person name="Matheny P.B."/>
            <person name="Labbe J."/>
            <person name="Martin F.M."/>
        </authorList>
    </citation>
    <scope>NUCLEOTIDE SEQUENCE</scope>
    <source>
        <strain evidence="1">EC-137</strain>
    </source>
</reference>
<feature type="non-terminal residue" evidence="1">
    <location>
        <position position="1"/>
    </location>
</feature>
<keyword evidence="2" id="KW-1185">Reference proteome</keyword>
<sequence>PHTDAENVLVTGTFDEASFLSQLSRTPTGFEAPVRVPFGEKIQYKFVVDGRWLTDDSAPTTSEGGFINNVYAAPARPEPEPQP</sequence>
<dbReference type="Proteomes" id="UP000814128">
    <property type="component" value="Unassembled WGS sequence"/>
</dbReference>
<organism evidence="1 2">
    <name type="scientific">Vararia minispora EC-137</name>
    <dbReference type="NCBI Taxonomy" id="1314806"/>
    <lineage>
        <taxon>Eukaryota</taxon>
        <taxon>Fungi</taxon>
        <taxon>Dikarya</taxon>
        <taxon>Basidiomycota</taxon>
        <taxon>Agaricomycotina</taxon>
        <taxon>Agaricomycetes</taxon>
        <taxon>Russulales</taxon>
        <taxon>Lachnocladiaceae</taxon>
        <taxon>Vararia</taxon>
    </lineage>
</organism>
<dbReference type="EMBL" id="MU273501">
    <property type="protein sequence ID" value="KAI0034430.1"/>
    <property type="molecule type" value="Genomic_DNA"/>
</dbReference>